<dbReference type="SUPFAM" id="SSF160246">
    <property type="entry name" value="EspE N-terminal domain-like"/>
    <property type="match status" value="1"/>
</dbReference>
<dbReference type="SUPFAM" id="SSF52540">
    <property type="entry name" value="P-loop containing nucleoside triphosphate hydrolases"/>
    <property type="match status" value="1"/>
</dbReference>
<evidence type="ECO:0000256" key="2">
    <source>
        <dbReference type="ARBA" id="ARBA00006611"/>
    </source>
</evidence>
<accession>A0ABW8UC28</accession>
<evidence type="ECO:0000259" key="6">
    <source>
        <dbReference type="PROSITE" id="PS00662"/>
    </source>
</evidence>
<dbReference type="RefSeq" id="WP_407069358.1">
    <property type="nucleotide sequence ID" value="NZ_JBJJXE010000012.1"/>
</dbReference>
<evidence type="ECO:0000256" key="3">
    <source>
        <dbReference type="ARBA" id="ARBA00022490"/>
    </source>
</evidence>
<keyword evidence="5" id="KW-0067">ATP-binding</keyword>
<feature type="domain" description="Bacterial type II secretion system protein E" evidence="6">
    <location>
        <begin position="374"/>
        <end position="388"/>
    </location>
</feature>
<dbReference type="InterPro" id="IPR013374">
    <property type="entry name" value="ATPase_typ4_pilus-assembl_PilB"/>
</dbReference>
<dbReference type="PANTHER" id="PTHR30258">
    <property type="entry name" value="TYPE II SECRETION SYSTEM PROTEIN GSPE-RELATED"/>
    <property type="match status" value="1"/>
</dbReference>
<dbReference type="InterPro" id="IPR037257">
    <property type="entry name" value="T2SS_E_N_sf"/>
</dbReference>
<evidence type="ECO:0000313" key="8">
    <source>
        <dbReference type="Proteomes" id="UP001624684"/>
    </source>
</evidence>
<keyword evidence="4" id="KW-0547">Nucleotide-binding</keyword>
<dbReference type="InterPro" id="IPR007831">
    <property type="entry name" value="T2SS_GspE_N"/>
</dbReference>
<keyword evidence="3" id="KW-0963">Cytoplasm</keyword>
<dbReference type="Pfam" id="PF00437">
    <property type="entry name" value="T2SSE"/>
    <property type="match status" value="1"/>
</dbReference>
<reference evidence="7 8" key="1">
    <citation type="submission" date="2024-11" db="EMBL/GenBank/DDBJ databases">
        <title>First Report of Moraxella oculi in Brazil in an Infectious Bovine Keratoconjunctivitis Outbreak.</title>
        <authorList>
            <person name="Carvalho C.V."/>
            <person name="Domingues R."/>
            <person name="Coutinho C."/>
            <person name="Honorio N.T.B.S."/>
            <person name="Faza D.R.L.R."/>
            <person name="Carvalho W.A."/>
            <person name="Machado A.B.F."/>
            <person name="Martins M.F."/>
            <person name="Gaspar E.B."/>
        </authorList>
    </citation>
    <scope>NUCLEOTIDE SEQUENCE [LARGE SCALE GENOMIC DNA]</scope>
    <source>
        <strain evidence="7 8">2117LE</strain>
    </source>
</reference>
<organism evidence="7 8">
    <name type="scientific">Moraxella oculi</name>
    <dbReference type="NCBI Taxonomy" id="2940516"/>
    <lineage>
        <taxon>Bacteria</taxon>
        <taxon>Pseudomonadati</taxon>
        <taxon>Pseudomonadota</taxon>
        <taxon>Gammaproteobacteria</taxon>
        <taxon>Moraxellales</taxon>
        <taxon>Moraxellaceae</taxon>
        <taxon>Moraxella</taxon>
    </lineage>
</organism>
<evidence type="ECO:0000256" key="5">
    <source>
        <dbReference type="ARBA" id="ARBA00022840"/>
    </source>
</evidence>
<evidence type="ECO:0000313" key="7">
    <source>
        <dbReference type="EMBL" id="MFL1732825.1"/>
    </source>
</evidence>
<dbReference type="PROSITE" id="PS00662">
    <property type="entry name" value="T2SP_E"/>
    <property type="match status" value="1"/>
</dbReference>
<dbReference type="Proteomes" id="UP001624684">
    <property type="component" value="Unassembled WGS sequence"/>
</dbReference>
<dbReference type="InterPro" id="IPR001482">
    <property type="entry name" value="T2SS/T4SS_dom"/>
</dbReference>
<dbReference type="CDD" id="cd01129">
    <property type="entry name" value="PulE-GspE-like"/>
    <property type="match status" value="1"/>
</dbReference>
<keyword evidence="8" id="KW-1185">Reference proteome</keyword>
<name>A0ABW8UC28_9GAMM</name>
<dbReference type="Gene3D" id="3.30.300.160">
    <property type="entry name" value="Type II secretion system, protein E, N-terminal domain"/>
    <property type="match status" value="1"/>
</dbReference>
<evidence type="ECO:0000256" key="1">
    <source>
        <dbReference type="ARBA" id="ARBA00004496"/>
    </source>
</evidence>
<gene>
    <name evidence="7" type="primary">pilB</name>
    <name evidence="7" type="ORF">ACJHVH_07450</name>
</gene>
<comment type="caution">
    <text evidence="7">The sequence shown here is derived from an EMBL/GenBank/DDBJ whole genome shotgun (WGS) entry which is preliminary data.</text>
</comment>
<comment type="subcellular location">
    <subcellularLocation>
        <location evidence="1">Cytoplasm</location>
    </subcellularLocation>
</comment>
<proteinExistence type="inferred from homology"/>
<comment type="similarity">
    <text evidence="2">Belongs to the GSP E family.</text>
</comment>
<dbReference type="Gene3D" id="3.40.50.300">
    <property type="entry name" value="P-loop containing nucleotide triphosphate hydrolases"/>
    <property type="match status" value="1"/>
</dbReference>
<evidence type="ECO:0000256" key="4">
    <source>
        <dbReference type="ARBA" id="ARBA00022741"/>
    </source>
</evidence>
<dbReference type="NCBIfam" id="TIGR02538">
    <property type="entry name" value="type_IV_pilB"/>
    <property type="match status" value="1"/>
</dbReference>
<dbReference type="InterPro" id="IPR027417">
    <property type="entry name" value="P-loop_NTPase"/>
</dbReference>
<dbReference type="EMBL" id="JBJJXE010000012">
    <property type="protein sequence ID" value="MFL1732825.1"/>
    <property type="molecule type" value="Genomic_DNA"/>
</dbReference>
<protein>
    <submittedName>
        <fullName evidence="7">Type IV-A pilus assembly ATPase PilB</fullName>
    </submittedName>
</protein>
<dbReference type="Gene3D" id="3.30.450.90">
    <property type="match status" value="1"/>
</dbReference>
<sequence length="555" mass="61382">MNASFTTNLGILLVEKKLLSQKQLDEILANMAHMQVSLAKYLVAHDHLPSTTIAQTLAEALGEKLVDLDKINLNDLPKLIDPLALARHEVLILAQKEGQVFIATSDPTRRQMLGEIAFATGLHATPVLVDEAKLAGTMQRLNLHMPHAFDDDGDDETIAFETSDDMLDAPTVKFVHTILSDAINMGVSDIHFEPFRQYHRVRFRIDGLMQTIATPPKTSGNKINTRLKVMARLDIAERRKPQDGRIKFLQHQNSKKSVDFRVSTTPTIHGEKIVLRLLDVNQALISVDALGMNTTQQQTFLNALNKSQGMILITGPTGSGKTISLYTGLSILNRPDINIQTVEDPVEIELDGINQVNIHPKIGLDFADVLRAFLRQDPDVIMVGEIRDAETAQIAIKAAQTGHLVLSTLHTNSAIDTLIRLKNMGMATFNITSSISLIIAQRLARRLCEKCKKPMQVPPQSLSELGFTHEEIAQATLFEPVGCHACQDGYKGRIGIYELLPITPAFAKLVMADSPTHELLNHAKSHGFHTLRDSAKNQVIQGVISIQEMERLTHA</sequence>
<dbReference type="PANTHER" id="PTHR30258:SF1">
    <property type="entry name" value="PROTEIN TRANSPORT PROTEIN HOFB HOMOLOG"/>
    <property type="match status" value="1"/>
</dbReference>
<dbReference type="Pfam" id="PF05157">
    <property type="entry name" value="MshEN"/>
    <property type="match status" value="1"/>
</dbReference>